<accession>A0ABV4HS92</accession>
<dbReference type="InterPro" id="IPR006626">
    <property type="entry name" value="PbH1"/>
</dbReference>
<evidence type="ECO:0000259" key="2">
    <source>
        <dbReference type="Pfam" id="PF13229"/>
    </source>
</evidence>
<dbReference type="Pfam" id="PF13229">
    <property type="entry name" value="Beta_helix"/>
    <property type="match status" value="1"/>
</dbReference>
<reference evidence="3 4" key="1">
    <citation type="submission" date="2024-07" db="EMBL/GenBank/DDBJ databases">
        <title>Luteimonas salilacus sp. nov., isolated from the shore soil of Salt Lake in Tibet of China.</title>
        <authorList>
            <person name="Zhang X."/>
            <person name="Li A."/>
        </authorList>
    </citation>
    <scope>NUCLEOTIDE SEQUENCE [LARGE SCALE GENOMIC DNA]</scope>
    <source>
        <strain evidence="3 4">B3-2-R+30</strain>
    </source>
</reference>
<dbReference type="EMBL" id="JBFWIC010000009">
    <property type="protein sequence ID" value="MEZ0474681.1"/>
    <property type="molecule type" value="Genomic_DNA"/>
</dbReference>
<dbReference type="Gene3D" id="2.160.20.10">
    <property type="entry name" value="Single-stranded right-handed beta-helix, Pectin lyase-like"/>
    <property type="match status" value="1"/>
</dbReference>
<name>A0ABV4HS92_9GAMM</name>
<dbReference type="InterPro" id="IPR012334">
    <property type="entry name" value="Pectin_lyas_fold"/>
</dbReference>
<dbReference type="RefSeq" id="WP_370561842.1">
    <property type="nucleotide sequence ID" value="NZ_JBFWIB010000001.1"/>
</dbReference>
<feature type="domain" description="Right handed beta helix" evidence="2">
    <location>
        <begin position="253"/>
        <end position="362"/>
    </location>
</feature>
<keyword evidence="4" id="KW-1185">Reference proteome</keyword>
<evidence type="ECO:0000313" key="4">
    <source>
        <dbReference type="Proteomes" id="UP001566331"/>
    </source>
</evidence>
<dbReference type="InterPro" id="IPR006311">
    <property type="entry name" value="TAT_signal"/>
</dbReference>
<dbReference type="InterPro" id="IPR011050">
    <property type="entry name" value="Pectin_lyase_fold/virulence"/>
</dbReference>
<dbReference type="PROSITE" id="PS51318">
    <property type="entry name" value="TAT"/>
    <property type="match status" value="1"/>
</dbReference>
<evidence type="ECO:0000256" key="1">
    <source>
        <dbReference type="ARBA" id="ARBA00023157"/>
    </source>
</evidence>
<gene>
    <name evidence="3" type="ORF">AB6713_08620</name>
</gene>
<comment type="caution">
    <text evidence="3">The sequence shown here is derived from an EMBL/GenBank/DDBJ whole genome shotgun (WGS) entry which is preliminary data.</text>
</comment>
<dbReference type="SUPFAM" id="SSF51126">
    <property type="entry name" value="Pectin lyase-like"/>
    <property type="match status" value="1"/>
</dbReference>
<keyword evidence="1" id="KW-1015">Disulfide bond</keyword>
<protein>
    <submittedName>
        <fullName evidence="3">Right-handed parallel beta-helix repeat-containing protein</fullName>
    </submittedName>
</protein>
<proteinExistence type="predicted"/>
<sequence>MKNAELVQALHGAELPRRNFLRTSLLMAVPAALAASGMPHAVASISTSAYTPPRRARGAATVDVRNFGALGNGSNDDTTAFQRAIDSLPSAGGTVTIPAGNYVIDPTRKVRLRSKMHLKLASGATLRAKRNSADRAYVLMAYKVSNVEISGGQIIGDRDAHLGTTGEWGHGIQVLGSSRVTVRDIKVSRCWGDGVCVGGAMVANADPIPSEDVVIANIVSTGNRRHGLTIANAHNVKVYDSEFSNSHGLAFGCGIDIEPSNSNTATNMHIENCLIENNASNGILVYKRVSGTAIKKCTIARNGGYGILTIAPRSGYVAQNRIRHNYLEGLMLRAGTRDYQASGNYFRNNKTRLHGVNTSGGRAVPMTGLVGGNRGTGAHIQKTADCVGIRVTTNYYAK</sequence>
<dbReference type="SMART" id="SM00710">
    <property type="entry name" value="PbH1"/>
    <property type="match status" value="7"/>
</dbReference>
<dbReference type="PANTHER" id="PTHR31736">
    <property type="match status" value="1"/>
</dbReference>
<dbReference type="Proteomes" id="UP001566331">
    <property type="component" value="Unassembled WGS sequence"/>
</dbReference>
<dbReference type="PANTHER" id="PTHR31736:SF19">
    <property type="entry name" value="PECTIN LYASE SUPERFAMILY PROTEIN-RELATED"/>
    <property type="match status" value="1"/>
</dbReference>
<organism evidence="3 4">
    <name type="scientific">Luteimonas salinilitoris</name>
    <dbReference type="NCBI Taxonomy" id="3237697"/>
    <lineage>
        <taxon>Bacteria</taxon>
        <taxon>Pseudomonadati</taxon>
        <taxon>Pseudomonadota</taxon>
        <taxon>Gammaproteobacteria</taxon>
        <taxon>Lysobacterales</taxon>
        <taxon>Lysobacteraceae</taxon>
        <taxon>Luteimonas</taxon>
    </lineage>
</organism>
<evidence type="ECO:0000313" key="3">
    <source>
        <dbReference type="EMBL" id="MEZ0474681.1"/>
    </source>
</evidence>
<dbReference type="InterPro" id="IPR039448">
    <property type="entry name" value="Beta_helix"/>
</dbReference>